<dbReference type="RefSeq" id="XP_045285921.1">
    <property type="nucleotide sequence ID" value="XM_045433608.1"/>
</dbReference>
<dbReference type="Pfam" id="PF07883">
    <property type="entry name" value="Cupin_2"/>
    <property type="match status" value="1"/>
</dbReference>
<name>C0NTS9_AJECG</name>
<dbReference type="CDD" id="cd02231">
    <property type="entry name" value="cupin_BLL6423-like"/>
    <property type="match status" value="1"/>
</dbReference>
<dbReference type="PANTHER" id="PTHR36156">
    <property type="entry name" value="SLR2101 PROTEIN"/>
    <property type="match status" value="1"/>
</dbReference>
<reference evidence="3" key="1">
    <citation type="submission" date="2009-02" db="EMBL/GenBank/DDBJ databases">
        <title>The Genome Sequence of Ajellomyces capsulatus strain G186AR.</title>
        <authorList>
            <consortium name="The Broad Institute Genome Sequencing Platform"/>
            <person name="Champion M."/>
            <person name="Cuomo C."/>
            <person name="Ma L.-J."/>
            <person name="Henn M.R."/>
            <person name="Sil A."/>
            <person name="Goldman B."/>
            <person name="Young S.K."/>
            <person name="Kodira C.D."/>
            <person name="Zeng Q."/>
            <person name="Koehrsen M."/>
            <person name="Alvarado L."/>
            <person name="Berlin A."/>
            <person name="Borenstein D."/>
            <person name="Chen Z."/>
            <person name="Engels R."/>
            <person name="Freedman E."/>
            <person name="Gellesch M."/>
            <person name="Goldberg J."/>
            <person name="Griggs A."/>
            <person name="Gujja S."/>
            <person name="Heiman D."/>
            <person name="Hepburn T."/>
            <person name="Howarth C."/>
            <person name="Jen D."/>
            <person name="Larson L."/>
            <person name="Lewis B."/>
            <person name="Mehta T."/>
            <person name="Park D."/>
            <person name="Pearson M."/>
            <person name="Roberts A."/>
            <person name="Saif S."/>
            <person name="Shea T."/>
            <person name="Shenoy N."/>
            <person name="Sisk P."/>
            <person name="Stolte C."/>
            <person name="Sykes S."/>
            <person name="Walk T."/>
            <person name="White J."/>
            <person name="Yandava C."/>
            <person name="Klein B."/>
            <person name="McEwen J.G."/>
            <person name="Puccia R."/>
            <person name="Goldman G.H."/>
            <person name="Felipe M.S."/>
            <person name="Nino-Vega G."/>
            <person name="San-Blas G."/>
            <person name="Taylor J."/>
            <person name="Mendoza L."/>
            <person name="Galagan J."/>
            <person name="Nusbaum C."/>
            <person name="Birren B."/>
        </authorList>
    </citation>
    <scope>NUCLEOTIDE SEQUENCE</scope>
    <source>
        <strain evidence="3">G186AR</strain>
    </source>
</reference>
<feature type="domain" description="Cupin type-2" evidence="2">
    <location>
        <begin position="88"/>
        <end position="149"/>
    </location>
</feature>
<protein>
    <submittedName>
        <fullName evidence="3">Cupin domain-containing protein</fullName>
    </submittedName>
</protein>
<feature type="compositionally biased region" description="Low complexity" evidence="1">
    <location>
        <begin position="176"/>
        <end position="186"/>
    </location>
</feature>
<accession>C0NTS9</accession>
<sequence length="216" mass="23044">MSYTPIRRVVTGHSPSGKAMIDSDTKLTPYDPLSADCSRAASDKLAFTTIWRTESFPAKVDGPWTDFNGTQIPLADSVGTIIRAVDFPPGPGFMHRTVSIDFGIVLAGEIVLELDNGIKTTLEKGDVVVQRSTVHAWSNLTSEPARMLFAMLPAKPIKVGSQTLEATAIPPPSGPSSPARGGSASPTRLEVESTPIQPMSFQGDTQSSFGRETLSQ</sequence>
<dbReference type="Gene3D" id="2.60.120.10">
    <property type="entry name" value="Jelly Rolls"/>
    <property type="match status" value="1"/>
</dbReference>
<organism evidence="3 4">
    <name type="scientific">Ajellomyces capsulatus (strain G186AR / H82 / ATCC MYA-2454 / RMSCC 2432)</name>
    <name type="common">Darling's disease fungus</name>
    <name type="synonym">Histoplasma capsulatum</name>
    <dbReference type="NCBI Taxonomy" id="447093"/>
    <lineage>
        <taxon>Eukaryota</taxon>
        <taxon>Fungi</taxon>
        <taxon>Dikarya</taxon>
        <taxon>Ascomycota</taxon>
        <taxon>Pezizomycotina</taxon>
        <taxon>Eurotiomycetes</taxon>
        <taxon>Eurotiomycetidae</taxon>
        <taxon>Onygenales</taxon>
        <taxon>Ajellomycetaceae</taxon>
        <taxon>Histoplasma</taxon>
    </lineage>
</organism>
<dbReference type="SUPFAM" id="SSF51182">
    <property type="entry name" value="RmlC-like cupins"/>
    <property type="match status" value="1"/>
</dbReference>
<dbReference type="InParanoid" id="C0NTS9"/>
<dbReference type="InterPro" id="IPR013096">
    <property type="entry name" value="Cupin_2"/>
</dbReference>
<evidence type="ECO:0000313" key="3">
    <source>
        <dbReference type="EMBL" id="EEH05440.1"/>
    </source>
</evidence>
<keyword evidence="4" id="KW-1185">Reference proteome</keyword>
<dbReference type="EMBL" id="GG663371">
    <property type="protein sequence ID" value="EEH05440.1"/>
    <property type="molecule type" value="Genomic_DNA"/>
</dbReference>
<evidence type="ECO:0000256" key="1">
    <source>
        <dbReference type="SAM" id="MobiDB-lite"/>
    </source>
</evidence>
<dbReference type="Proteomes" id="UP000001631">
    <property type="component" value="Unassembled WGS sequence"/>
</dbReference>
<proteinExistence type="predicted"/>
<feature type="compositionally biased region" description="Polar residues" evidence="1">
    <location>
        <begin position="194"/>
        <end position="216"/>
    </location>
</feature>
<evidence type="ECO:0000259" key="2">
    <source>
        <dbReference type="Pfam" id="PF07883"/>
    </source>
</evidence>
<dbReference type="InterPro" id="IPR047142">
    <property type="entry name" value="OryJ/VirC-like"/>
</dbReference>
<dbReference type="InterPro" id="IPR011051">
    <property type="entry name" value="RmlC_Cupin_sf"/>
</dbReference>
<dbReference type="STRING" id="447093.C0NTS9"/>
<gene>
    <name evidence="3" type="ORF">HCBG_06559</name>
</gene>
<dbReference type="HOGENOM" id="CLU_096188_2_2_1"/>
<dbReference type="PANTHER" id="PTHR36156:SF2">
    <property type="entry name" value="CUPIN TYPE-2 DOMAIN-CONTAINING PROTEIN"/>
    <property type="match status" value="1"/>
</dbReference>
<dbReference type="Gene3D" id="2.20.70.150">
    <property type="match status" value="1"/>
</dbReference>
<evidence type="ECO:0000313" key="4">
    <source>
        <dbReference type="Proteomes" id="UP000001631"/>
    </source>
</evidence>
<dbReference type="GeneID" id="69039575"/>
<dbReference type="AlphaFoldDB" id="C0NTS9"/>
<feature type="region of interest" description="Disordered" evidence="1">
    <location>
        <begin position="165"/>
        <end position="216"/>
    </location>
</feature>
<dbReference type="InterPro" id="IPR014710">
    <property type="entry name" value="RmlC-like_jellyroll"/>
</dbReference>